<dbReference type="InterPro" id="IPR000835">
    <property type="entry name" value="HTH_MarR-typ"/>
</dbReference>
<evidence type="ECO:0000313" key="2">
    <source>
        <dbReference type="EMBL" id="SIS11285.1"/>
    </source>
</evidence>
<evidence type="ECO:0000259" key="1">
    <source>
        <dbReference type="PROSITE" id="PS50995"/>
    </source>
</evidence>
<dbReference type="SMART" id="SM00347">
    <property type="entry name" value="HTH_MARR"/>
    <property type="match status" value="1"/>
</dbReference>
<dbReference type="AlphaFoldDB" id="A0A1N7GF82"/>
<dbReference type="InterPro" id="IPR036388">
    <property type="entry name" value="WH-like_DNA-bd_sf"/>
</dbReference>
<proteinExistence type="predicted"/>
<accession>A0A1N7GF82</accession>
<dbReference type="RefSeq" id="WP_076440474.1">
    <property type="nucleotide sequence ID" value="NZ_FTNI01000028.1"/>
</dbReference>
<dbReference type="Pfam" id="PF12802">
    <property type="entry name" value="MarR_2"/>
    <property type="match status" value="1"/>
</dbReference>
<sequence>MDGKPRPAATPEQALAGMDQLIALSLVGQHDIAQRLGLNVTDLTCLGFVLAAGDDPISAGTLAEQAGLTTGAVTGVLNRLEKAGYAHRQPDPEDRRRVRVLADPAAVATAAAVYEPFYRRLNELFADYTPAEIAVLSDWFTRAGDLMRSYLEEIRSDQLAAMPRARRTRSR</sequence>
<dbReference type="Gene3D" id="1.10.10.10">
    <property type="entry name" value="Winged helix-like DNA-binding domain superfamily/Winged helix DNA-binding domain"/>
    <property type="match status" value="1"/>
</dbReference>
<dbReference type="PANTHER" id="PTHR33164">
    <property type="entry name" value="TRANSCRIPTIONAL REGULATOR, MARR FAMILY"/>
    <property type="match status" value="1"/>
</dbReference>
<gene>
    <name evidence="2" type="ORF">SAMN05421833_12891</name>
</gene>
<dbReference type="OrthoDB" id="162531at2"/>
<dbReference type="STRING" id="58117.SAMN05421833_12891"/>
<feature type="domain" description="HTH marR-type" evidence="1">
    <location>
        <begin position="1"/>
        <end position="145"/>
    </location>
</feature>
<evidence type="ECO:0000313" key="3">
    <source>
        <dbReference type="Proteomes" id="UP000186096"/>
    </source>
</evidence>
<dbReference type="GO" id="GO:0003677">
    <property type="term" value="F:DNA binding"/>
    <property type="evidence" value="ECO:0007669"/>
    <property type="project" value="UniProtKB-KW"/>
</dbReference>
<keyword evidence="3" id="KW-1185">Reference proteome</keyword>
<dbReference type="PANTHER" id="PTHR33164:SF106">
    <property type="entry name" value="TRANSCRIPTIONAL REGULATORY PROTEIN"/>
    <property type="match status" value="1"/>
</dbReference>
<dbReference type="InterPro" id="IPR039422">
    <property type="entry name" value="MarR/SlyA-like"/>
</dbReference>
<dbReference type="InterPro" id="IPR036390">
    <property type="entry name" value="WH_DNA-bd_sf"/>
</dbReference>
<organism evidence="2 3">
    <name type="scientific">Microbispora rosea</name>
    <dbReference type="NCBI Taxonomy" id="58117"/>
    <lineage>
        <taxon>Bacteria</taxon>
        <taxon>Bacillati</taxon>
        <taxon>Actinomycetota</taxon>
        <taxon>Actinomycetes</taxon>
        <taxon>Streptosporangiales</taxon>
        <taxon>Streptosporangiaceae</taxon>
        <taxon>Microbispora</taxon>
    </lineage>
</organism>
<keyword evidence="2" id="KW-0238">DNA-binding</keyword>
<protein>
    <submittedName>
        <fullName evidence="2">DNA-binding transcriptional regulator, MarR family</fullName>
    </submittedName>
</protein>
<dbReference type="GO" id="GO:0003700">
    <property type="term" value="F:DNA-binding transcription factor activity"/>
    <property type="evidence" value="ECO:0007669"/>
    <property type="project" value="InterPro"/>
</dbReference>
<dbReference type="EMBL" id="FTNI01000028">
    <property type="protein sequence ID" value="SIS11285.1"/>
    <property type="molecule type" value="Genomic_DNA"/>
</dbReference>
<dbReference type="GO" id="GO:0006950">
    <property type="term" value="P:response to stress"/>
    <property type="evidence" value="ECO:0007669"/>
    <property type="project" value="TreeGrafter"/>
</dbReference>
<name>A0A1N7GF82_9ACTN</name>
<dbReference type="SUPFAM" id="SSF46785">
    <property type="entry name" value="Winged helix' DNA-binding domain"/>
    <property type="match status" value="1"/>
</dbReference>
<dbReference type="PROSITE" id="PS50995">
    <property type="entry name" value="HTH_MARR_2"/>
    <property type="match status" value="1"/>
</dbReference>
<reference evidence="3" key="1">
    <citation type="submission" date="2017-01" db="EMBL/GenBank/DDBJ databases">
        <authorList>
            <person name="Varghese N."/>
            <person name="Submissions S."/>
        </authorList>
    </citation>
    <scope>NUCLEOTIDE SEQUENCE [LARGE SCALE GENOMIC DNA]</scope>
    <source>
        <strain evidence="3">ATCC 12950</strain>
    </source>
</reference>
<dbReference type="Proteomes" id="UP000186096">
    <property type="component" value="Unassembled WGS sequence"/>
</dbReference>